<sequence>MRMVNASLSRFIRACPNRILRLRQYGPLNLQPRSALFRAHVLTVTRHQTRTESTSTIATDAALVAELRALDEAPPRQDWLHILDDVDYGKWKSLWLDQPRLSLEADVANAGSTELLVGHPDNRNDVHLWLCILNFRMQREGFPGAAAVMEGLLARGSLVTVKKGPARAFWKAILNAAPHNEDMMQNVWAYAEWLYDRHGVRWPEFYMSVISSFMRNYRWRDGLTWHLRLAPKFGPDAEGLVNLLKRFIADRQQENQKLLRTIYLTSHHRQMYDEIIPYLSARALAAPARDWRELFIACGDLPSSSASRSFIRYLFEYYPDDHLHESELEVAGLGSKGEFGTPLELKRSIDLETPQTIYDLFNKTTGERLIPGIPESPYNDNTAAKFLMSSWVSVDFAISSLSALRVTTIGPLTFRAFALRERKCELLRQRLEQLKEGGIGIGDSSYSQALHRWIVSDNENMLKQLLHSDVHPTVFDNLRLERDFLKSSVSPENPVELTAAIRLAATADLGRTAANELLLVSLRRNDKERVLRVLDIMTSGRFKPFESTVHAISSGIVQTMSPSKRLEPVDSKYYACIFSMMLYFDLAPTSSAFRIILAHLVNDGRFEEVKYLVSDLIAHYKNQQLSGTGSVRVHKTDVPRLARKEGEDDFQSIPSDLSFESPWHPIQLMLKLSTKNQIIRRGFRSIVDPDAFERYPVKFSDGIRLLASLRDQGIIVDEGLLRDEIISCLAEVRGFLARFCPPHLRPLLRAQGRRHLILRILRNEVNNAWGAELFGDEFTNRYLTRELYKARLNHMIDTDPETVLKLQKVLDSTGPPQIRRRHQRLGIVGLLRGMARTREDKESLLRELALKVGYDPNKSPLIYDLWAGRPNIVWRGDRYTDRLYYPVQKEHPVHREWAGDLEDLESEDLMTFDVEAEGEYSLPFDEEDLEDEDEEDGWEEESEESRLH</sequence>
<organism evidence="2 3">
    <name type="scientific">Immersiella caudata</name>
    <dbReference type="NCBI Taxonomy" id="314043"/>
    <lineage>
        <taxon>Eukaryota</taxon>
        <taxon>Fungi</taxon>
        <taxon>Dikarya</taxon>
        <taxon>Ascomycota</taxon>
        <taxon>Pezizomycotina</taxon>
        <taxon>Sordariomycetes</taxon>
        <taxon>Sordariomycetidae</taxon>
        <taxon>Sordariales</taxon>
        <taxon>Lasiosphaeriaceae</taxon>
        <taxon>Immersiella</taxon>
    </lineage>
</organism>
<accession>A0AA39X377</accession>
<evidence type="ECO:0000313" key="3">
    <source>
        <dbReference type="Proteomes" id="UP001175000"/>
    </source>
</evidence>
<evidence type="ECO:0000256" key="1">
    <source>
        <dbReference type="SAM" id="MobiDB-lite"/>
    </source>
</evidence>
<gene>
    <name evidence="2" type="ORF">B0T14DRAFT_551715</name>
</gene>
<name>A0AA39X377_9PEZI</name>
<reference evidence="2" key="1">
    <citation type="submission" date="2023-06" db="EMBL/GenBank/DDBJ databases">
        <title>Genome-scale phylogeny and comparative genomics of the fungal order Sordariales.</title>
        <authorList>
            <consortium name="Lawrence Berkeley National Laboratory"/>
            <person name="Hensen N."/>
            <person name="Bonometti L."/>
            <person name="Westerberg I."/>
            <person name="Brannstrom I.O."/>
            <person name="Guillou S."/>
            <person name="Cros-Aarteil S."/>
            <person name="Calhoun S."/>
            <person name="Haridas S."/>
            <person name="Kuo A."/>
            <person name="Mondo S."/>
            <person name="Pangilinan J."/>
            <person name="Riley R."/>
            <person name="Labutti K."/>
            <person name="Andreopoulos B."/>
            <person name="Lipzen A."/>
            <person name="Chen C."/>
            <person name="Yanf M."/>
            <person name="Daum C."/>
            <person name="Ng V."/>
            <person name="Clum A."/>
            <person name="Steindorff A."/>
            <person name="Ohm R."/>
            <person name="Martin F."/>
            <person name="Silar P."/>
            <person name="Natvig D."/>
            <person name="Lalanne C."/>
            <person name="Gautier V."/>
            <person name="Ament-Velasquez S.L."/>
            <person name="Kruys A."/>
            <person name="Hutchinson M.I."/>
            <person name="Powell A.J."/>
            <person name="Barry K."/>
            <person name="Miller A.N."/>
            <person name="Grigoriev I.V."/>
            <person name="Debuchy R."/>
            <person name="Gladieux P."/>
            <person name="Thoren M.H."/>
            <person name="Johannesson H."/>
        </authorList>
    </citation>
    <scope>NUCLEOTIDE SEQUENCE</scope>
    <source>
        <strain evidence="2">CBS 606.72</strain>
    </source>
</reference>
<protein>
    <submittedName>
        <fullName evidence="2">Uncharacterized protein</fullName>
    </submittedName>
</protein>
<dbReference type="AlphaFoldDB" id="A0AA39X377"/>
<comment type="caution">
    <text evidence="2">The sequence shown here is derived from an EMBL/GenBank/DDBJ whole genome shotgun (WGS) entry which is preliminary data.</text>
</comment>
<dbReference type="EMBL" id="JAULSU010000002">
    <property type="protein sequence ID" value="KAK0626477.1"/>
    <property type="molecule type" value="Genomic_DNA"/>
</dbReference>
<dbReference type="Proteomes" id="UP001175000">
    <property type="component" value="Unassembled WGS sequence"/>
</dbReference>
<feature type="region of interest" description="Disordered" evidence="1">
    <location>
        <begin position="917"/>
        <end position="948"/>
    </location>
</feature>
<keyword evidence="3" id="KW-1185">Reference proteome</keyword>
<evidence type="ECO:0000313" key="2">
    <source>
        <dbReference type="EMBL" id="KAK0626477.1"/>
    </source>
</evidence>
<proteinExistence type="predicted"/>